<reference evidence="4" key="1">
    <citation type="submission" date="2025-08" db="UniProtKB">
        <authorList>
            <consortium name="RefSeq"/>
        </authorList>
    </citation>
    <scope>IDENTIFICATION</scope>
    <source>
        <tissue evidence="4">Whole sample</tissue>
    </source>
</reference>
<protein>
    <submittedName>
        <fullName evidence="4">Uncharacterized protein LOC111109049</fullName>
    </submittedName>
</protein>
<dbReference type="AlphaFoldDB" id="A0A8B8BBP2"/>
<evidence type="ECO:0000313" key="3">
    <source>
        <dbReference type="Proteomes" id="UP000694844"/>
    </source>
</evidence>
<dbReference type="Proteomes" id="UP000694844">
    <property type="component" value="Chromosome 8"/>
</dbReference>
<dbReference type="InterPro" id="IPR046903">
    <property type="entry name" value="Mab-21-like_nuc_Trfase"/>
</dbReference>
<feature type="domain" description="Mab-21-like nucleotidyltransferase" evidence="2">
    <location>
        <begin position="166"/>
        <end position="232"/>
    </location>
</feature>
<accession>A0A8B8BBP2</accession>
<name>A0A8B8BBP2_CRAVI</name>
<sequence length="233" mass="26278">MAVQTISESVYVGLCLKIGTSQQVAIRRDVVDINELLVHKVRSTDYLVRMVSGSRREGFRFKDSDRDIMYWSNNHRVLWDFSQSALYNTHRYTLILCDSSESPPGFTLLWLPLEEAGSIVLSCVRINGALYISSAMYRHNTCTVIRPDSTVHGPCSSGIAGGLEYDYAHCFVSDFWPPSASSWTDRCQSWPPPNVVNDIVRSGCHFVAIGHKLGNHADNEWRISFSQAEQKLV</sequence>
<evidence type="ECO:0000259" key="2">
    <source>
        <dbReference type="Pfam" id="PF03281"/>
    </source>
</evidence>
<keyword evidence="3" id="KW-1185">Reference proteome</keyword>
<evidence type="ECO:0000313" key="4">
    <source>
        <dbReference type="RefSeq" id="XP_022300845.1"/>
    </source>
</evidence>
<comment type="similarity">
    <text evidence="1">Belongs to the mab-21 family.</text>
</comment>
<gene>
    <name evidence="4" type="primary">LOC111109049</name>
</gene>
<dbReference type="Pfam" id="PF03281">
    <property type="entry name" value="Mab-21"/>
    <property type="match status" value="1"/>
</dbReference>
<dbReference type="PANTHER" id="PTHR10656:SF42">
    <property type="entry name" value="CYCLIC GMP-AMP SYNTHASE-LIKE PROTEIN-RELATED"/>
    <property type="match status" value="1"/>
</dbReference>
<dbReference type="PANTHER" id="PTHR10656">
    <property type="entry name" value="CELL FATE DETERMINING PROTEIN MAB21-RELATED"/>
    <property type="match status" value="1"/>
</dbReference>
<dbReference type="GeneID" id="111109049"/>
<proteinExistence type="inferred from homology"/>
<organism evidence="3 4">
    <name type="scientific">Crassostrea virginica</name>
    <name type="common">Eastern oyster</name>
    <dbReference type="NCBI Taxonomy" id="6565"/>
    <lineage>
        <taxon>Eukaryota</taxon>
        <taxon>Metazoa</taxon>
        <taxon>Spiralia</taxon>
        <taxon>Lophotrochozoa</taxon>
        <taxon>Mollusca</taxon>
        <taxon>Bivalvia</taxon>
        <taxon>Autobranchia</taxon>
        <taxon>Pteriomorphia</taxon>
        <taxon>Ostreida</taxon>
        <taxon>Ostreoidea</taxon>
        <taxon>Ostreidae</taxon>
        <taxon>Crassostrea</taxon>
    </lineage>
</organism>
<dbReference type="RefSeq" id="XP_022300845.1">
    <property type="nucleotide sequence ID" value="XM_022445137.1"/>
</dbReference>
<evidence type="ECO:0000256" key="1">
    <source>
        <dbReference type="ARBA" id="ARBA00008307"/>
    </source>
</evidence>
<dbReference type="KEGG" id="cvn:111109049"/>